<organism evidence="6 7">
    <name type="scientific">Clostridium acidisoli DSM 12555</name>
    <dbReference type="NCBI Taxonomy" id="1121291"/>
    <lineage>
        <taxon>Bacteria</taxon>
        <taxon>Bacillati</taxon>
        <taxon>Bacillota</taxon>
        <taxon>Clostridia</taxon>
        <taxon>Eubacteriales</taxon>
        <taxon>Clostridiaceae</taxon>
        <taxon>Clostridium</taxon>
    </lineage>
</organism>
<dbReference type="SMART" id="SM00100">
    <property type="entry name" value="cNMP"/>
    <property type="match status" value="1"/>
</dbReference>
<dbReference type="InterPro" id="IPR036388">
    <property type="entry name" value="WH-like_DNA-bd_sf"/>
</dbReference>
<dbReference type="PROSITE" id="PS50042">
    <property type="entry name" value="CNMP_BINDING_3"/>
    <property type="match status" value="1"/>
</dbReference>
<dbReference type="Gene3D" id="1.10.10.10">
    <property type="entry name" value="Winged helix-like DNA-binding domain superfamily/Winged helix DNA-binding domain"/>
    <property type="match status" value="1"/>
</dbReference>
<protein>
    <submittedName>
        <fullName evidence="6">cAMP-binding domain of CRP or a regulatory subunit of cAMP-dependent protein kinases</fullName>
    </submittedName>
</protein>
<dbReference type="GO" id="GO:0016301">
    <property type="term" value="F:kinase activity"/>
    <property type="evidence" value="ECO:0007669"/>
    <property type="project" value="UniProtKB-KW"/>
</dbReference>
<dbReference type="InterPro" id="IPR000595">
    <property type="entry name" value="cNMP-bd_dom"/>
</dbReference>
<dbReference type="PROSITE" id="PS51063">
    <property type="entry name" value="HTH_CRP_2"/>
    <property type="match status" value="1"/>
</dbReference>
<keyword evidence="6" id="KW-0808">Transferase</keyword>
<proteinExistence type="predicted"/>
<dbReference type="Proteomes" id="UP000192468">
    <property type="component" value="Unassembled WGS sequence"/>
</dbReference>
<keyword evidence="2" id="KW-0238">DNA-binding</keyword>
<keyword evidence="1" id="KW-0805">Transcription regulation</keyword>
<dbReference type="PANTHER" id="PTHR24567:SF26">
    <property type="entry name" value="REGULATORY PROTEIN YEIL"/>
    <property type="match status" value="1"/>
</dbReference>
<dbReference type="RefSeq" id="WP_084113760.1">
    <property type="nucleotide sequence ID" value="NZ_FWXH01000002.1"/>
</dbReference>
<dbReference type="GO" id="GO:0005829">
    <property type="term" value="C:cytosol"/>
    <property type="evidence" value="ECO:0007669"/>
    <property type="project" value="TreeGrafter"/>
</dbReference>
<keyword evidence="7" id="KW-1185">Reference proteome</keyword>
<dbReference type="Pfam" id="PF00027">
    <property type="entry name" value="cNMP_binding"/>
    <property type="match status" value="1"/>
</dbReference>
<evidence type="ECO:0000259" key="5">
    <source>
        <dbReference type="PROSITE" id="PS51063"/>
    </source>
</evidence>
<accession>A0A1W1X3H4</accession>
<evidence type="ECO:0000256" key="3">
    <source>
        <dbReference type="ARBA" id="ARBA00023163"/>
    </source>
</evidence>
<dbReference type="OrthoDB" id="1933280at2"/>
<reference evidence="6 7" key="1">
    <citation type="submission" date="2017-04" db="EMBL/GenBank/DDBJ databases">
        <authorList>
            <person name="Afonso C.L."/>
            <person name="Miller P.J."/>
            <person name="Scott M.A."/>
            <person name="Spackman E."/>
            <person name="Goraichik I."/>
            <person name="Dimitrov K.M."/>
            <person name="Suarez D.L."/>
            <person name="Swayne D.E."/>
        </authorList>
    </citation>
    <scope>NUCLEOTIDE SEQUENCE [LARGE SCALE GENOMIC DNA]</scope>
    <source>
        <strain evidence="6 7">DSM 12555</strain>
    </source>
</reference>
<dbReference type="InterPro" id="IPR014710">
    <property type="entry name" value="RmlC-like_jellyroll"/>
</dbReference>
<dbReference type="Gene3D" id="2.60.120.10">
    <property type="entry name" value="Jelly Rolls"/>
    <property type="match status" value="1"/>
</dbReference>
<dbReference type="STRING" id="1121291.SAMN02745134_00575"/>
<dbReference type="PANTHER" id="PTHR24567">
    <property type="entry name" value="CRP FAMILY TRANSCRIPTIONAL REGULATORY PROTEIN"/>
    <property type="match status" value="1"/>
</dbReference>
<name>A0A1W1X3H4_9CLOT</name>
<dbReference type="GO" id="GO:0003700">
    <property type="term" value="F:DNA-binding transcription factor activity"/>
    <property type="evidence" value="ECO:0007669"/>
    <property type="project" value="TreeGrafter"/>
</dbReference>
<feature type="domain" description="Cyclic nucleotide-binding" evidence="4">
    <location>
        <begin position="33"/>
        <end position="134"/>
    </location>
</feature>
<evidence type="ECO:0000313" key="7">
    <source>
        <dbReference type="Proteomes" id="UP000192468"/>
    </source>
</evidence>
<dbReference type="GO" id="GO:0003677">
    <property type="term" value="F:DNA binding"/>
    <property type="evidence" value="ECO:0007669"/>
    <property type="project" value="UniProtKB-KW"/>
</dbReference>
<gene>
    <name evidence="6" type="ORF">SAMN02745134_00575</name>
</gene>
<evidence type="ECO:0000259" key="4">
    <source>
        <dbReference type="PROSITE" id="PS50042"/>
    </source>
</evidence>
<dbReference type="InterPro" id="IPR018490">
    <property type="entry name" value="cNMP-bd_dom_sf"/>
</dbReference>
<dbReference type="SUPFAM" id="SSF46785">
    <property type="entry name" value="Winged helix' DNA-binding domain"/>
    <property type="match status" value="1"/>
</dbReference>
<dbReference type="CDD" id="cd00038">
    <property type="entry name" value="CAP_ED"/>
    <property type="match status" value="1"/>
</dbReference>
<dbReference type="SMART" id="SM00419">
    <property type="entry name" value="HTH_CRP"/>
    <property type="match status" value="1"/>
</dbReference>
<dbReference type="SUPFAM" id="SSF51206">
    <property type="entry name" value="cAMP-binding domain-like"/>
    <property type="match status" value="1"/>
</dbReference>
<dbReference type="EMBL" id="FWXH01000002">
    <property type="protein sequence ID" value="SMC18472.1"/>
    <property type="molecule type" value="Genomic_DNA"/>
</dbReference>
<evidence type="ECO:0000256" key="1">
    <source>
        <dbReference type="ARBA" id="ARBA00023015"/>
    </source>
</evidence>
<evidence type="ECO:0000313" key="6">
    <source>
        <dbReference type="EMBL" id="SMC18472.1"/>
    </source>
</evidence>
<dbReference type="InterPro" id="IPR012318">
    <property type="entry name" value="HTH_CRP"/>
</dbReference>
<evidence type="ECO:0000256" key="2">
    <source>
        <dbReference type="ARBA" id="ARBA00023125"/>
    </source>
</evidence>
<feature type="domain" description="HTH crp-type" evidence="5">
    <location>
        <begin position="147"/>
        <end position="221"/>
    </location>
</feature>
<dbReference type="AlphaFoldDB" id="A0A1W1X3H4"/>
<keyword evidence="3" id="KW-0804">Transcription</keyword>
<dbReference type="InterPro" id="IPR036390">
    <property type="entry name" value="WH_DNA-bd_sf"/>
</dbReference>
<dbReference type="Pfam" id="PF13545">
    <property type="entry name" value="HTH_Crp_2"/>
    <property type="match status" value="1"/>
</dbReference>
<keyword evidence="6" id="KW-0418">Kinase</keyword>
<dbReference type="InterPro" id="IPR050397">
    <property type="entry name" value="Env_Response_Regulators"/>
</dbReference>
<sequence length="225" mass="26111">MSNNETHFPKYRINFEPNQLSGWKRIFRDRNCRKYPKKSIIVNQGQSVNYLYFIVKGLIEYTYINDGGTEELVEVLGDQNLFGLQAIFGDNHSAGFFITLEDSIISSISILELKKYLSKDNNLSKELLEELSKVTNGLTRQIFEQRLTAEERVEETIYCLAEYYVKRGGDFENQIFIPLSQTELARISRTTRVTVTKVLSKLKKLQLIHTAYAGLIIYNFNKKIK</sequence>